<evidence type="ECO:0000256" key="6">
    <source>
        <dbReference type="ARBA" id="ARBA00022553"/>
    </source>
</evidence>
<evidence type="ECO:0000256" key="3">
    <source>
        <dbReference type="ARBA" id="ARBA00004604"/>
    </source>
</evidence>
<evidence type="ECO:0000256" key="9">
    <source>
        <dbReference type="ARBA" id="ARBA00022691"/>
    </source>
</evidence>
<accession>A0A2A2J479</accession>
<evidence type="ECO:0000256" key="16">
    <source>
        <dbReference type="ARBA" id="ARBA00048763"/>
    </source>
</evidence>
<evidence type="ECO:0000256" key="23">
    <source>
        <dbReference type="SAM" id="Coils"/>
    </source>
</evidence>
<evidence type="ECO:0000256" key="11">
    <source>
        <dbReference type="ARBA" id="ARBA00023163"/>
    </source>
</evidence>
<evidence type="ECO:0000256" key="22">
    <source>
        <dbReference type="ARBA" id="ARBA00081504"/>
    </source>
</evidence>
<reference evidence="25 26" key="1">
    <citation type="journal article" date="2017" name="Curr. Biol.">
        <title>Genome architecture and evolution of a unichromosomal asexual nematode.</title>
        <authorList>
            <person name="Fradin H."/>
            <person name="Zegar C."/>
            <person name="Gutwein M."/>
            <person name="Lucas J."/>
            <person name="Kovtun M."/>
            <person name="Corcoran D."/>
            <person name="Baugh L.R."/>
            <person name="Kiontke K."/>
            <person name="Gunsalus K."/>
            <person name="Fitch D.H."/>
            <person name="Piano F."/>
        </authorList>
    </citation>
    <scope>NUCLEOTIDE SEQUENCE [LARGE SCALE GENOMIC DNA]</scope>
    <source>
        <strain evidence="25">PF1309</strain>
    </source>
</reference>
<dbReference type="GO" id="GO:0005730">
    <property type="term" value="C:nucleolus"/>
    <property type="evidence" value="ECO:0007669"/>
    <property type="project" value="UniProtKB-SubCell"/>
</dbReference>
<feature type="region of interest" description="Disordered" evidence="24">
    <location>
        <begin position="315"/>
        <end position="341"/>
    </location>
</feature>
<evidence type="ECO:0000256" key="8">
    <source>
        <dbReference type="ARBA" id="ARBA00022679"/>
    </source>
</evidence>
<comment type="caution">
    <text evidence="25">The sequence shown here is derived from an EMBL/GenBank/DDBJ whole genome shotgun (WGS) entry which is preliminary data.</text>
</comment>
<evidence type="ECO:0000256" key="7">
    <source>
        <dbReference type="ARBA" id="ARBA00022603"/>
    </source>
</evidence>
<keyword evidence="7" id="KW-0489">Methyltransferase</keyword>
<evidence type="ECO:0000256" key="5">
    <source>
        <dbReference type="ARBA" id="ARBA00022490"/>
    </source>
</evidence>
<dbReference type="Pfam" id="PF09445">
    <property type="entry name" value="Methyltransf_15"/>
    <property type="match status" value="1"/>
</dbReference>
<dbReference type="PANTHER" id="PTHR14741">
    <property type="entry name" value="S-ADENOSYLMETHIONINE-DEPENDENT METHYLTRANSFERASE RELATED"/>
    <property type="match status" value="1"/>
</dbReference>
<dbReference type="GO" id="GO:0015030">
    <property type="term" value="C:Cajal body"/>
    <property type="evidence" value="ECO:0007669"/>
    <property type="project" value="UniProtKB-SubCell"/>
</dbReference>
<keyword evidence="5" id="KW-0963">Cytoplasm</keyword>
<evidence type="ECO:0000256" key="17">
    <source>
        <dbReference type="ARBA" id="ARBA00049075"/>
    </source>
</evidence>
<evidence type="ECO:0000256" key="15">
    <source>
        <dbReference type="ARBA" id="ARBA00048740"/>
    </source>
</evidence>
<evidence type="ECO:0000256" key="2">
    <source>
        <dbReference type="ARBA" id="ARBA00004496"/>
    </source>
</evidence>
<comment type="subunit">
    <text evidence="20">May form homooligomers. Interacts with CREBBP/CBP, EED/WAIT1, EP300/P300, NCOA6/PRIP, PPARBP/PBP and SMN.</text>
</comment>
<dbReference type="SUPFAM" id="SSF53335">
    <property type="entry name" value="S-adenosyl-L-methionine-dependent methyltransferases"/>
    <property type="match status" value="1"/>
</dbReference>
<evidence type="ECO:0000313" key="25">
    <source>
        <dbReference type="EMBL" id="PAV56435.1"/>
    </source>
</evidence>
<evidence type="ECO:0000256" key="18">
    <source>
        <dbReference type="ARBA" id="ARBA00049790"/>
    </source>
</evidence>
<dbReference type="Proteomes" id="UP000218231">
    <property type="component" value="Unassembled WGS sequence"/>
</dbReference>
<protein>
    <recommendedName>
        <fullName evidence="4">Trimethylguanosine synthase</fullName>
    </recommendedName>
    <alternativeName>
        <fullName evidence="18">Cap-specific guanine-N(2) methyltransferase</fullName>
    </alternativeName>
    <alternativeName>
        <fullName evidence="21">Nuclear receptor coactivator 6-interacting protein</fullName>
    </alternativeName>
    <alternativeName>
        <fullName evidence="22">PRIP-interacting protein with methyltransferase motif</fullName>
    </alternativeName>
</protein>
<comment type="catalytic activity">
    <reaction evidence="17">
        <text>a 5'-end (N(7)-methyl 5'-triphosphoguanosine)-ribonucleoside in snRNA + S-adenosyl-L-methionine = a 5'-end (N(2),N(7)-dimethyl 5'-triphosphoguanosine)-ribonucleoside in snRNA + S-adenosyl-L-homocysteine + H(+)</text>
        <dbReference type="Rhea" id="RHEA:78471"/>
        <dbReference type="Rhea" id="RHEA-COMP:19085"/>
        <dbReference type="Rhea" id="RHEA-COMP:19087"/>
        <dbReference type="ChEBI" id="CHEBI:15378"/>
        <dbReference type="ChEBI" id="CHEBI:57856"/>
        <dbReference type="ChEBI" id="CHEBI:59789"/>
        <dbReference type="ChEBI" id="CHEBI:156461"/>
        <dbReference type="ChEBI" id="CHEBI:172880"/>
    </reaction>
    <physiologicalReaction direction="left-to-right" evidence="17">
        <dbReference type="Rhea" id="RHEA:78472"/>
    </physiologicalReaction>
</comment>
<feature type="coiled-coil region" evidence="23">
    <location>
        <begin position="68"/>
        <end position="95"/>
    </location>
</feature>
<dbReference type="EMBL" id="LIAE01010700">
    <property type="protein sequence ID" value="PAV56435.1"/>
    <property type="molecule type" value="Genomic_DNA"/>
</dbReference>
<keyword evidence="23" id="KW-0175">Coiled coil</keyword>
<comment type="similarity">
    <text evidence="13">Belongs to the methyltransferase superfamily. Trimethylguanosine synthase family.</text>
</comment>
<dbReference type="AlphaFoldDB" id="A0A2A2J479"/>
<evidence type="ECO:0000256" key="10">
    <source>
        <dbReference type="ARBA" id="ARBA00023015"/>
    </source>
</evidence>
<dbReference type="InterPro" id="IPR029063">
    <property type="entry name" value="SAM-dependent_MTases_sf"/>
</dbReference>
<comment type="subcellular location">
    <subcellularLocation>
        <location evidence="2">Cytoplasm</location>
    </subcellularLocation>
    <subcellularLocation>
        <location evidence="1">Nucleus</location>
        <location evidence="1">Cajal body</location>
    </subcellularLocation>
    <subcellularLocation>
        <location evidence="3">Nucleus</location>
        <location evidence="3">Nucleolus</location>
    </subcellularLocation>
</comment>
<comment type="catalytic activity">
    <reaction evidence="16">
        <text>a 5'-end (N(2),N(7)-dimethyl 5'-triphosphoguanosine)-ribonucleoside in snRNA + S-adenosyl-L-methionine = a 5'-end (N(2),N(2),N(7)-trimethyl 5'-triphosphoguanosine)-ribonucleoside in snRNA + S-adenosyl-L-homocysteine + H(+)</text>
        <dbReference type="Rhea" id="RHEA:78479"/>
        <dbReference type="Rhea" id="RHEA-COMP:19087"/>
        <dbReference type="Rhea" id="RHEA-COMP:19089"/>
        <dbReference type="ChEBI" id="CHEBI:15378"/>
        <dbReference type="ChEBI" id="CHEBI:57856"/>
        <dbReference type="ChEBI" id="CHEBI:59789"/>
        <dbReference type="ChEBI" id="CHEBI:167623"/>
        <dbReference type="ChEBI" id="CHEBI:172880"/>
    </reaction>
    <physiologicalReaction direction="left-to-right" evidence="16">
        <dbReference type="Rhea" id="RHEA:78480"/>
    </physiologicalReaction>
</comment>
<evidence type="ECO:0000256" key="14">
    <source>
        <dbReference type="ARBA" id="ARBA00047418"/>
    </source>
</evidence>
<dbReference type="Gene3D" id="3.40.140.10">
    <property type="entry name" value="Cytidine Deaminase, domain 2"/>
    <property type="match status" value="1"/>
</dbReference>
<dbReference type="PANTHER" id="PTHR14741:SF32">
    <property type="entry name" value="TRIMETHYLGUANOSINE SYNTHASE"/>
    <property type="match status" value="1"/>
</dbReference>
<keyword evidence="26" id="KW-1185">Reference proteome</keyword>
<comment type="catalytic activity">
    <reaction evidence="14">
        <text>a 5'-end (N(2),N(7)-dimethyl 5'-triphosphoguanosine)-ribonucleoside in snoRNA + S-adenosyl-L-methionine = a 5'-end (N(2),N(2),N(7)-trimethyl 5'-triphosphoguanosine)-ribonucleoside in snoRNA + S-adenosyl-L-homocysteine + H(+)</text>
        <dbReference type="Rhea" id="RHEA:78507"/>
        <dbReference type="Rhea" id="RHEA-COMP:19088"/>
        <dbReference type="Rhea" id="RHEA-COMP:19090"/>
        <dbReference type="ChEBI" id="CHEBI:15378"/>
        <dbReference type="ChEBI" id="CHEBI:57856"/>
        <dbReference type="ChEBI" id="CHEBI:59789"/>
        <dbReference type="ChEBI" id="CHEBI:167623"/>
        <dbReference type="ChEBI" id="CHEBI:172880"/>
    </reaction>
    <physiologicalReaction direction="left-to-right" evidence="14">
        <dbReference type="Rhea" id="RHEA:78508"/>
    </physiologicalReaction>
</comment>
<keyword evidence="9" id="KW-0949">S-adenosyl-L-methionine</keyword>
<dbReference type="Gene3D" id="3.40.50.150">
    <property type="entry name" value="Vaccinia Virus protein VP39"/>
    <property type="match status" value="1"/>
</dbReference>
<comment type="catalytic activity">
    <reaction evidence="15">
        <text>a 5'-end (N(7)-methyl 5'-triphosphoguanosine)-ribonucleoside in snoRNA + S-adenosyl-L-methionine = a 5'-end (N(2),N(7)-dimethyl 5'-triphosphoguanosine)-ribonucleoside in snoRNA + S-adenosyl-L-homocysteine + H(+)</text>
        <dbReference type="Rhea" id="RHEA:78475"/>
        <dbReference type="Rhea" id="RHEA-COMP:19086"/>
        <dbReference type="Rhea" id="RHEA-COMP:19088"/>
        <dbReference type="ChEBI" id="CHEBI:15378"/>
        <dbReference type="ChEBI" id="CHEBI:57856"/>
        <dbReference type="ChEBI" id="CHEBI:59789"/>
        <dbReference type="ChEBI" id="CHEBI:156461"/>
        <dbReference type="ChEBI" id="CHEBI:172880"/>
    </reaction>
    <physiologicalReaction direction="left-to-right" evidence="15">
        <dbReference type="Rhea" id="RHEA:78476"/>
    </physiologicalReaction>
</comment>
<evidence type="ECO:0000256" key="19">
    <source>
        <dbReference type="ARBA" id="ARBA00057179"/>
    </source>
</evidence>
<keyword evidence="12" id="KW-0539">Nucleus</keyword>
<evidence type="ECO:0000256" key="4">
    <source>
        <dbReference type="ARBA" id="ARBA00018517"/>
    </source>
</evidence>
<dbReference type="InterPro" id="IPR019012">
    <property type="entry name" value="RNA_cap_Gua-N2-MeTrfase"/>
</dbReference>
<dbReference type="GO" id="GO:0071164">
    <property type="term" value="F:RNA cap trimethylguanosine synthase activity"/>
    <property type="evidence" value="ECO:0007669"/>
    <property type="project" value="TreeGrafter"/>
</dbReference>
<keyword evidence="8" id="KW-0808">Transferase</keyword>
<keyword evidence="11" id="KW-0804">Transcription</keyword>
<keyword evidence="10" id="KW-0805">Transcription regulation</keyword>
<sequence length="679" mass="76556">MEEGQEANRESYLFPWFQLATLSLDYRPLLDSRLSPAPCTSSDLSDYLEVCFSRAILRDMDLMKKSEADRFLNDAKELKEDVNNLERDVKAMDLSNQEQQVATHADLLEVGDSESDVWASLPKQFGVMDNCSRKSTGGGGKKRKISTVVLEDMSIEEYWETAKAFLIQKTWLIDYGNLATEEKRAELEKFLTQNRPFALLEEHKNLEENPNYRGLTTGEKYEKASMDERYAAHCDLVKARVELDFSTYKSGVLRNKCNGFFKKIQKIGFTTDPEKLNIVMGNTLNTLNDMSFEYYGNGFETTCVLNMKKKENTDSAVTMSSTNSESTDLNSSAEPMDSGSTEQNLDQISFAFDPEKDAHLVASNAAQFYKNDQEIRKYYYQRYRLFTKIDSGVLLDREGWFSVTPERLAEHMADRVVRQPGMIVVDAFAGVGGNSIQFALKGAKVIAIDLDPVRLKCAKRNAEVYGVADRIDFICTNFFHFASLWTKDGSERPAIGAVFLSPPWGGPSYLQSKEFDLNVGLVPNGYDIYNAAVKISPNIAYFLPRHTKVEQLIELSGLHGKCEIEQGLLNKKIKVVTAYYGSLAAAYRSTMAESMEAVAPTGTGTDNSIPQQNWELANQIKVDELFEHSASIQSEIRAAKPWDKDPQYFKLVRLSAVALLKMVMHAKRGKNIEVSQVDF</sequence>
<evidence type="ECO:0000256" key="12">
    <source>
        <dbReference type="ARBA" id="ARBA00023242"/>
    </source>
</evidence>
<dbReference type="STRING" id="2018661.A0A2A2J479"/>
<evidence type="ECO:0000256" key="20">
    <source>
        <dbReference type="ARBA" id="ARBA00064494"/>
    </source>
</evidence>
<proteinExistence type="inferred from homology"/>
<evidence type="ECO:0000256" key="21">
    <source>
        <dbReference type="ARBA" id="ARBA00079339"/>
    </source>
</evidence>
<evidence type="ECO:0000256" key="24">
    <source>
        <dbReference type="SAM" id="MobiDB-lite"/>
    </source>
</evidence>
<evidence type="ECO:0000256" key="13">
    <source>
        <dbReference type="ARBA" id="ARBA00025783"/>
    </source>
</evidence>
<dbReference type="OrthoDB" id="194443at2759"/>
<evidence type="ECO:0000256" key="1">
    <source>
        <dbReference type="ARBA" id="ARBA00004408"/>
    </source>
</evidence>
<organism evidence="25 26">
    <name type="scientific">Diploscapter pachys</name>
    <dbReference type="NCBI Taxonomy" id="2018661"/>
    <lineage>
        <taxon>Eukaryota</taxon>
        <taxon>Metazoa</taxon>
        <taxon>Ecdysozoa</taxon>
        <taxon>Nematoda</taxon>
        <taxon>Chromadorea</taxon>
        <taxon>Rhabditida</taxon>
        <taxon>Rhabditina</taxon>
        <taxon>Rhabditomorpha</taxon>
        <taxon>Rhabditoidea</taxon>
        <taxon>Rhabditidae</taxon>
        <taxon>Diploscapter</taxon>
    </lineage>
</organism>
<keyword evidence="6" id="KW-0597">Phosphoprotein</keyword>
<comment type="function">
    <text evidence="19">Catalyzes the 2 serial methylation steps for the conversion of the 7-monomethylguanosine (m(7)G) caps of snRNAs and snoRNAs to a 2,2,7-trimethylguanosine (m(2,2,7)G) cap structure. The enzyme is specific for guanine, and N7 methylation must precede N2 methylation. Hypermethylation of the m7G cap of U snRNAs leads to their concentration in nuclear foci, their colocalization with coilin and the formation of canonical Cajal bodies (CBs). Plays a role in transcriptional regulation.</text>
</comment>
<name>A0A2A2J479_9BILA</name>
<dbReference type="FunFam" id="3.40.50.150:FF:000066">
    <property type="entry name" value="Trimethylguanosine synthase 1"/>
    <property type="match status" value="1"/>
</dbReference>
<dbReference type="GO" id="GO:0005737">
    <property type="term" value="C:cytoplasm"/>
    <property type="evidence" value="ECO:0007669"/>
    <property type="project" value="UniProtKB-SubCell"/>
</dbReference>
<dbReference type="CDD" id="cd02440">
    <property type="entry name" value="AdoMet_MTases"/>
    <property type="match status" value="1"/>
</dbReference>
<evidence type="ECO:0000313" key="26">
    <source>
        <dbReference type="Proteomes" id="UP000218231"/>
    </source>
</evidence>
<gene>
    <name evidence="25" type="ORF">WR25_06765</name>
</gene>
<dbReference type="EMBL" id="LIAE01010700">
    <property type="protein sequence ID" value="PAV56434.1"/>
    <property type="molecule type" value="Genomic_DNA"/>
</dbReference>